<name>A0A1E4U0N1_PACTA</name>
<reference evidence="3" key="1">
    <citation type="submission" date="2016-05" db="EMBL/GenBank/DDBJ databases">
        <title>Comparative genomics of biotechnologically important yeasts.</title>
        <authorList>
            <consortium name="DOE Joint Genome Institute"/>
            <person name="Riley R."/>
            <person name="Haridas S."/>
            <person name="Wolfe K.H."/>
            <person name="Lopes M.R."/>
            <person name="Hittinger C.T."/>
            <person name="Goker M."/>
            <person name="Salamov A."/>
            <person name="Wisecaver J."/>
            <person name="Long T.M."/>
            <person name="Aerts A.L."/>
            <person name="Barry K."/>
            <person name="Choi C."/>
            <person name="Clum A."/>
            <person name="Coughlan A.Y."/>
            <person name="Deshpande S."/>
            <person name="Douglass A.P."/>
            <person name="Hanson S.J."/>
            <person name="Klenk H.-P."/>
            <person name="Labutti K."/>
            <person name="Lapidus A."/>
            <person name="Lindquist E."/>
            <person name="Lipzen A."/>
            <person name="Meier-Kolthoff J.P."/>
            <person name="Ohm R.A."/>
            <person name="Otillar R.P."/>
            <person name="Pangilinan J."/>
            <person name="Peng Y."/>
            <person name="Rokas A."/>
            <person name="Rosa C.A."/>
            <person name="Scheuner C."/>
            <person name="Sibirny A.A."/>
            <person name="Slot J.C."/>
            <person name="Stielow J.B."/>
            <person name="Sun H."/>
            <person name="Kurtzman C.P."/>
            <person name="Blackwell M."/>
            <person name="Grigoriev I.V."/>
            <person name="Jeffries T.W."/>
        </authorList>
    </citation>
    <scope>NUCLEOTIDE SEQUENCE [LARGE SCALE GENOMIC DNA]</scope>
    <source>
        <strain evidence="3">NRRL Y-2460</strain>
    </source>
</reference>
<organism evidence="2 3">
    <name type="scientific">Pachysolen tannophilus NRRL Y-2460</name>
    <dbReference type="NCBI Taxonomy" id="669874"/>
    <lineage>
        <taxon>Eukaryota</taxon>
        <taxon>Fungi</taxon>
        <taxon>Dikarya</taxon>
        <taxon>Ascomycota</taxon>
        <taxon>Saccharomycotina</taxon>
        <taxon>Pichiomycetes</taxon>
        <taxon>Pachysolenaceae</taxon>
        <taxon>Pachysolen</taxon>
    </lineage>
</organism>
<dbReference type="Proteomes" id="UP000094236">
    <property type="component" value="Unassembled WGS sequence"/>
</dbReference>
<gene>
    <name evidence="2" type="ORF">PACTADRAFT_31003</name>
</gene>
<evidence type="ECO:0000256" key="1">
    <source>
        <dbReference type="SAM" id="MobiDB-lite"/>
    </source>
</evidence>
<keyword evidence="3" id="KW-1185">Reference proteome</keyword>
<sequence>MSQQKSLIKPALLLVLLGSVVINIIKERRESEDLDYRYKLKLNILEDIKKKLRNQEPIDLNDELRVINRLFENLGYGGTYFKGYVEKPNANDFQKTTDSEINQFFNIIAENDHPMDNKLLKETELIKDSMNDGERKNLEQVNVKKLESQSYKEPVDSQISHTTNYTESVSNTKLGKFL</sequence>
<accession>A0A1E4U0N1</accession>
<proteinExistence type="predicted"/>
<dbReference type="OrthoDB" id="2253354at2759"/>
<protein>
    <submittedName>
        <fullName evidence="2">Uncharacterized protein</fullName>
    </submittedName>
</protein>
<dbReference type="EMBL" id="KV454011">
    <property type="protein sequence ID" value="ODV97555.1"/>
    <property type="molecule type" value="Genomic_DNA"/>
</dbReference>
<evidence type="ECO:0000313" key="2">
    <source>
        <dbReference type="EMBL" id="ODV97555.1"/>
    </source>
</evidence>
<feature type="compositionally biased region" description="Polar residues" evidence="1">
    <location>
        <begin position="157"/>
        <end position="178"/>
    </location>
</feature>
<evidence type="ECO:0000313" key="3">
    <source>
        <dbReference type="Proteomes" id="UP000094236"/>
    </source>
</evidence>
<dbReference type="AlphaFoldDB" id="A0A1E4U0N1"/>
<feature type="region of interest" description="Disordered" evidence="1">
    <location>
        <begin position="154"/>
        <end position="178"/>
    </location>
</feature>